<protein>
    <submittedName>
        <fullName evidence="2">Uncharacterized protein</fullName>
    </submittedName>
</protein>
<name>A0A0A8X160_MESS1</name>
<keyword evidence="3" id="KW-1185">Reference proteome</keyword>
<dbReference type="Proteomes" id="UP000031014">
    <property type="component" value="Unassembled WGS sequence"/>
</dbReference>
<feature type="region of interest" description="Disordered" evidence="1">
    <location>
        <begin position="1"/>
        <end position="39"/>
    </location>
</feature>
<evidence type="ECO:0000313" key="3">
    <source>
        <dbReference type="Proteomes" id="UP000031014"/>
    </source>
</evidence>
<accession>A0A0A8X160</accession>
<comment type="caution">
    <text evidence="2">The sequence shown here is derived from an EMBL/GenBank/DDBJ whole genome shotgun (WGS) entry which is preliminary data.</text>
</comment>
<proteinExistence type="predicted"/>
<reference evidence="2 3" key="1">
    <citation type="submission" date="2013-06" db="EMBL/GenBank/DDBJ databases">
        <title>Whole genome shotgun sequence of Bacillus selenatarsenatis SF-1.</title>
        <authorList>
            <person name="Kuroda M."/>
            <person name="Sei K."/>
            <person name="Yamashita M."/>
            <person name="Ike M."/>
        </authorList>
    </citation>
    <scope>NUCLEOTIDE SEQUENCE [LARGE SCALE GENOMIC DNA]</scope>
    <source>
        <strain evidence="2 3">SF-1</strain>
    </source>
</reference>
<evidence type="ECO:0000256" key="1">
    <source>
        <dbReference type="SAM" id="MobiDB-lite"/>
    </source>
</evidence>
<dbReference type="EMBL" id="BASE01000023">
    <property type="protein sequence ID" value="GAM12954.1"/>
    <property type="molecule type" value="Genomic_DNA"/>
</dbReference>
<organism evidence="2 3">
    <name type="scientific">Mesobacillus selenatarsenatis (strain DSM 18680 / JCM 14380 / FERM P-15431 / SF-1)</name>
    <dbReference type="NCBI Taxonomy" id="1321606"/>
    <lineage>
        <taxon>Bacteria</taxon>
        <taxon>Bacillati</taxon>
        <taxon>Bacillota</taxon>
        <taxon>Bacilli</taxon>
        <taxon>Bacillales</taxon>
        <taxon>Bacillaceae</taxon>
        <taxon>Mesobacillus</taxon>
    </lineage>
</organism>
<gene>
    <name evidence="2" type="ORF">SAMD00020551_1089</name>
</gene>
<dbReference type="AlphaFoldDB" id="A0A0A8X160"/>
<evidence type="ECO:0000313" key="2">
    <source>
        <dbReference type="EMBL" id="GAM12954.1"/>
    </source>
</evidence>
<sequence>MPSQHSQEGQTVADLPSQHSQGDTAEDLPSQHSYGNTMS</sequence>
<feature type="compositionally biased region" description="Polar residues" evidence="1">
    <location>
        <begin position="30"/>
        <end position="39"/>
    </location>
</feature>
<feature type="compositionally biased region" description="Polar residues" evidence="1">
    <location>
        <begin position="1"/>
        <end position="10"/>
    </location>
</feature>